<dbReference type="Gene3D" id="3.40.1190.20">
    <property type="match status" value="1"/>
</dbReference>
<evidence type="ECO:0000256" key="8">
    <source>
        <dbReference type="ARBA" id="ARBA00022857"/>
    </source>
</evidence>
<evidence type="ECO:0000259" key="21">
    <source>
        <dbReference type="PROSITE" id="PS51383"/>
    </source>
</evidence>
<keyword evidence="6 17" id="KW-0547">Nucleotide-binding</keyword>
<dbReference type="CDD" id="cd01171">
    <property type="entry name" value="YXKO-related"/>
    <property type="match status" value="1"/>
</dbReference>
<dbReference type="InterPro" id="IPR004443">
    <property type="entry name" value="YjeF_N_dom"/>
</dbReference>
<dbReference type="InterPro" id="IPR001763">
    <property type="entry name" value="Rhodanese-like_dom"/>
</dbReference>
<dbReference type="PROSITE" id="PS01050">
    <property type="entry name" value="YJEF_C_2"/>
    <property type="match status" value="1"/>
</dbReference>
<feature type="binding site" evidence="17">
    <location>
        <position position="427"/>
    </location>
    <ligand>
        <name>(6S)-NADPHX</name>
        <dbReference type="ChEBI" id="CHEBI:64076"/>
    </ligand>
</feature>
<dbReference type="NCBIfam" id="TIGR00197">
    <property type="entry name" value="yjeF_nterm"/>
    <property type="match status" value="1"/>
</dbReference>
<feature type="binding site" evidence="17">
    <location>
        <position position="360"/>
    </location>
    <ligand>
        <name>(6S)-NADPHX</name>
        <dbReference type="ChEBI" id="CHEBI:64076"/>
    </ligand>
</feature>
<dbReference type="HAMAP" id="MF_01965">
    <property type="entry name" value="NADHX_dehydratase"/>
    <property type="match status" value="1"/>
</dbReference>
<evidence type="ECO:0000256" key="9">
    <source>
        <dbReference type="ARBA" id="ARBA00022958"/>
    </source>
</evidence>
<evidence type="ECO:0000256" key="4">
    <source>
        <dbReference type="ARBA" id="ARBA00009524"/>
    </source>
</evidence>
<feature type="binding site" evidence="17">
    <location>
        <position position="307"/>
    </location>
    <ligand>
        <name>(6S)-NADPHX</name>
        <dbReference type="ChEBI" id="CHEBI:64076"/>
    </ligand>
</feature>
<feature type="binding site" evidence="17">
    <location>
        <position position="426"/>
    </location>
    <ligand>
        <name>AMP</name>
        <dbReference type="ChEBI" id="CHEBI:456215"/>
    </ligand>
</feature>
<evidence type="ECO:0000256" key="19">
    <source>
        <dbReference type="PIRNR" id="PIRNR017184"/>
    </source>
</evidence>
<comment type="cofactor">
    <cofactor evidence="17">
        <name>Mg(2+)</name>
        <dbReference type="ChEBI" id="CHEBI:18420"/>
    </cofactor>
</comment>
<name>A0ABS2GTY4_9BURK</name>
<dbReference type="RefSeq" id="WP_205049918.1">
    <property type="nucleotide sequence ID" value="NZ_JACJKX010000004.1"/>
</dbReference>
<comment type="similarity">
    <text evidence="4 19">In the C-terminal section; belongs to the NnrD/CARKD family.</text>
</comment>
<dbReference type="InterPro" id="IPR029056">
    <property type="entry name" value="Ribokinase-like"/>
</dbReference>
<dbReference type="InterPro" id="IPR036652">
    <property type="entry name" value="YjeF_N_dom_sf"/>
</dbReference>
<evidence type="ECO:0000256" key="3">
    <source>
        <dbReference type="ARBA" id="ARBA00006001"/>
    </source>
</evidence>
<comment type="caution">
    <text evidence="23">The sequence shown here is derived from an EMBL/GenBank/DDBJ whole genome shotgun (WGS) entry which is preliminary data.</text>
</comment>
<evidence type="ECO:0000256" key="16">
    <source>
        <dbReference type="ARBA" id="ARBA00049209"/>
    </source>
</evidence>
<keyword evidence="24" id="KW-1185">Reference proteome</keyword>
<feature type="binding site" evidence="18">
    <location>
        <position position="120"/>
    </location>
    <ligand>
        <name>K(+)</name>
        <dbReference type="ChEBI" id="CHEBI:29103"/>
    </ligand>
</feature>
<feature type="binding site" evidence="18">
    <location>
        <position position="58"/>
    </location>
    <ligand>
        <name>K(+)</name>
        <dbReference type="ChEBI" id="CHEBI:29103"/>
    </ligand>
</feature>
<comment type="function">
    <text evidence="14 19">Bifunctional enzyme that catalyzes the epimerization of the S- and R-forms of NAD(P)HX and the dehydration of the S-form of NAD(P)HX at the expense of ADP, which is converted to AMP. This allows the repair of both epimers of NAD(P)HX, a damaged form of NAD(P)H that is a result of enzymatic or heat-dependent hydration.</text>
</comment>
<keyword evidence="11 18" id="KW-0413">Isomerase</keyword>
<comment type="similarity">
    <text evidence="3 19">In the N-terminal section; belongs to the NnrE/AIBP family.</text>
</comment>
<dbReference type="PIRSF" id="PIRSF017184">
    <property type="entry name" value="Nnr"/>
    <property type="match status" value="1"/>
</dbReference>
<evidence type="ECO:0000313" key="23">
    <source>
        <dbReference type="EMBL" id="MBM6928323.1"/>
    </source>
</evidence>
<dbReference type="SUPFAM" id="SSF64153">
    <property type="entry name" value="YjeF N-terminal domain-like"/>
    <property type="match status" value="1"/>
</dbReference>
<dbReference type="InterPro" id="IPR017953">
    <property type="entry name" value="Carbohydrate_kinase_pred_CS"/>
</dbReference>
<keyword evidence="12 17" id="KW-0456">Lyase</keyword>
<dbReference type="Pfam" id="PF01256">
    <property type="entry name" value="Carb_kinase"/>
    <property type="match status" value="1"/>
</dbReference>
<keyword evidence="5 18" id="KW-0479">Metal-binding</keyword>
<evidence type="ECO:0000313" key="24">
    <source>
        <dbReference type="Proteomes" id="UP000777002"/>
    </source>
</evidence>
<dbReference type="PANTHER" id="PTHR12592:SF0">
    <property type="entry name" value="ATP-DEPENDENT (S)-NAD(P)H-HYDRATE DEHYDRATASE"/>
    <property type="match status" value="1"/>
</dbReference>
<feature type="domain" description="YjeF N-terminal" evidence="22">
    <location>
        <begin position="11"/>
        <end position="212"/>
    </location>
</feature>
<accession>A0ABS2GTY4</accession>
<comment type="function">
    <text evidence="18">Catalyzes the epimerization of the S- and R-forms of NAD(P)HX, a damaged form of NAD(P)H that is a result of enzymatic or heat-dependent hydration. This is a prerequisite for the S-specific NAD(P)H-hydrate dehydratase to allow the repair of both epimers of NAD(P)HX.</text>
</comment>
<feature type="domain" description="Rhodanese" evidence="20">
    <location>
        <begin position="44"/>
        <end position="107"/>
    </location>
</feature>
<dbReference type="PROSITE" id="PS50206">
    <property type="entry name" value="RHODANESE_3"/>
    <property type="match status" value="1"/>
</dbReference>
<evidence type="ECO:0000256" key="13">
    <source>
        <dbReference type="ARBA" id="ARBA00023268"/>
    </source>
</evidence>
<comment type="catalytic activity">
    <reaction evidence="2 18 19">
        <text>(6R)-NADPHX = (6S)-NADPHX</text>
        <dbReference type="Rhea" id="RHEA:32227"/>
        <dbReference type="ChEBI" id="CHEBI:64076"/>
        <dbReference type="ChEBI" id="CHEBI:64077"/>
        <dbReference type="EC" id="5.1.99.6"/>
    </reaction>
</comment>
<dbReference type="InterPro" id="IPR030677">
    <property type="entry name" value="Nnr"/>
</dbReference>
<evidence type="ECO:0000256" key="7">
    <source>
        <dbReference type="ARBA" id="ARBA00022840"/>
    </source>
</evidence>
<feature type="domain" description="YjeF C-terminal" evidence="21">
    <location>
        <begin position="217"/>
        <end position="481"/>
    </location>
</feature>
<feature type="binding site" evidence="18">
    <location>
        <begin position="57"/>
        <end position="61"/>
    </location>
    <ligand>
        <name>(6S)-NADPHX</name>
        <dbReference type="ChEBI" id="CHEBI:64076"/>
    </ligand>
</feature>
<dbReference type="PROSITE" id="PS51383">
    <property type="entry name" value="YJEF_C_3"/>
    <property type="match status" value="1"/>
</dbReference>
<evidence type="ECO:0000256" key="17">
    <source>
        <dbReference type="HAMAP-Rule" id="MF_01965"/>
    </source>
</evidence>
<dbReference type="InterPro" id="IPR000631">
    <property type="entry name" value="CARKD"/>
</dbReference>
<sequence length="519" mass="54984">MSTTLLSLEELGELETRLSHVLPEGTLMDRAGFVAANWIDDQCDAASTIVILCGHGNNGGDGYTAAVHLKSRGHHVICVAIGGKKPKTADALRAYNHWIEKGGEVIDDPYMAPKADVVVDAMLGVGITKAISGDFIDAALWFNERQALHMALDVPTGIDAEKGNWVGGIKGCVADMTLNLISAKAGCFMNDGKDASGMVTLSELDVSVPLSSLSLIDTDDFKHILELRKYYSHKGTYGHCVVIGGDKGKVGAALLAARAALKLGAGSVTVELMAPNAPLYDPAQPELMITDEPVDFSNADVIVIGCGLGFSQKAKERLVAAVRSDVPLIIDADALTMISQDQSLEDEVLARKAHTVITPHPGEAARMLHRDVKSIQEDRVTSARELSLQTGAITVLKGTGTVVTLRSSRSWINPTGNACLATAGSGDVLAGMIGAFFAQKFDIVSATLGAVWLHGEAVRARNTGIVAMDICDRAARALEILRWGGNPDDLVDPYDESEFVLDEDGPGEAIARTMGSEEN</sequence>
<feature type="binding site" evidence="17">
    <location>
        <position position="252"/>
    </location>
    <ligand>
        <name>(6S)-NADPHX</name>
        <dbReference type="ChEBI" id="CHEBI:64076"/>
    </ligand>
</feature>
<evidence type="ECO:0000259" key="22">
    <source>
        <dbReference type="PROSITE" id="PS51385"/>
    </source>
</evidence>
<comment type="caution">
    <text evidence="18">Lacks conserved residue(s) required for the propagation of feature annotation.</text>
</comment>
<evidence type="ECO:0000256" key="15">
    <source>
        <dbReference type="ARBA" id="ARBA00048238"/>
    </source>
</evidence>
<keyword evidence="8 17" id="KW-0521">NADP</keyword>
<gene>
    <name evidence="18" type="primary">nnrE</name>
    <name evidence="17" type="synonym">nnrD</name>
    <name evidence="23" type="ORF">H5985_03430</name>
</gene>
<evidence type="ECO:0000256" key="10">
    <source>
        <dbReference type="ARBA" id="ARBA00023027"/>
    </source>
</evidence>
<comment type="catalytic activity">
    <reaction evidence="1 18 19">
        <text>(6R)-NADHX = (6S)-NADHX</text>
        <dbReference type="Rhea" id="RHEA:32215"/>
        <dbReference type="ChEBI" id="CHEBI:64074"/>
        <dbReference type="ChEBI" id="CHEBI:64075"/>
        <dbReference type="EC" id="5.1.99.6"/>
    </reaction>
</comment>
<comment type="subunit">
    <text evidence="17">Homotetramer.</text>
</comment>
<dbReference type="HAMAP" id="MF_01966">
    <property type="entry name" value="NADHX_epimerase"/>
    <property type="match status" value="1"/>
</dbReference>
<comment type="catalytic activity">
    <reaction evidence="15 17 19">
        <text>(6S)-NADHX + ADP = AMP + phosphate + NADH + H(+)</text>
        <dbReference type="Rhea" id="RHEA:32223"/>
        <dbReference type="ChEBI" id="CHEBI:15378"/>
        <dbReference type="ChEBI" id="CHEBI:43474"/>
        <dbReference type="ChEBI" id="CHEBI:57945"/>
        <dbReference type="ChEBI" id="CHEBI:64074"/>
        <dbReference type="ChEBI" id="CHEBI:456215"/>
        <dbReference type="ChEBI" id="CHEBI:456216"/>
        <dbReference type="EC" id="4.2.1.136"/>
    </reaction>
</comment>
<feature type="binding site" evidence="18">
    <location>
        <begin position="124"/>
        <end position="130"/>
    </location>
    <ligand>
        <name>(6S)-NADPHX</name>
        <dbReference type="ChEBI" id="CHEBI:64076"/>
    </ligand>
</feature>
<dbReference type="Proteomes" id="UP000777002">
    <property type="component" value="Unassembled WGS sequence"/>
</dbReference>
<feature type="binding site" evidence="17">
    <location>
        <begin position="397"/>
        <end position="401"/>
    </location>
    <ligand>
        <name>AMP</name>
        <dbReference type="ChEBI" id="CHEBI:456215"/>
    </ligand>
</feature>
<keyword evidence="9 18" id="KW-0630">Potassium</keyword>
<feature type="binding site" evidence="18">
    <location>
        <position position="153"/>
    </location>
    <ligand>
        <name>(6S)-NADPHX</name>
        <dbReference type="ChEBI" id="CHEBI:64076"/>
    </ligand>
</feature>
<evidence type="ECO:0000256" key="2">
    <source>
        <dbReference type="ARBA" id="ARBA00000909"/>
    </source>
</evidence>
<evidence type="ECO:0000259" key="20">
    <source>
        <dbReference type="PROSITE" id="PS50206"/>
    </source>
</evidence>
<evidence type="ECO:0000256" key="18">
    <source>
        <dbReference type="HAMAP-Rule" id="MF_01966"/>
    </source>
</evidence>
<proteinExistence type="inferred from homology"/>
<dbReference type="PROSITE" id="PS51385">
    <property type="entry name" value="YJEF_N"/>
    <property type="match status" value="1"/>
</dbReference>
<dbReference type="NCBIfam" id="TIGR00196">
    <property type="entry name" value="yjeF_cterm"/>
    <property type="match status" value="1"/>
</dbReference>
<keyword evidence="10 17" id="KW-0520">NAD</keyword>
<organism evidence="23 24">
    <name type="scientific">Parasutterella secunda</name>
    <dbReference type="NCBI Taxonomy" id="626947"/>
    <lineage>
        <taxon>Bacteria</taxon>
        <taxon>Pseudomonadati</taxon>
        <taxon>Pseudomonadota</taxon>
        <taxon>Betaproteobacteria</taxon>
        <taxon>Burkholderiales</taxon>
        <taxon>Sutterellaceae</taxon>
        <taxon>Parasutterella</taxon>
    </lineage>
</organism>
<evidence type="ECO:0000256" key="11">
    <source>
        <dbReference type="ARBA" id="ARBA00023235"/>
    </source>
</evidence>
<dbReference type="EC" id="5.1.99.6" evidence="19"/>
<comment type="cofactor">
    <cofactor evidence="18 19">
        <name>K(+)</name>
        <dbReference type="ChEBI" id="CHEBI:29103"/>
    </cofactor>
    <text evidence="18 19">Binds 1 potassium ion per subunit.</text>
</comment>
<dbReference type="PANTHER" id="PTHR12592">
    <property type="entry name" value="ATP-DEPENDENT (S)-NAD(P)H-HYDRATE DEHYDRATASE FAMILY MEMBER"/>
    <property type="match status" value="1"/>
</dbReference>
<dbReference type="SUPFAM" id="SSF53613">
    <property type="entry name" value="Ribokinase-like"/>
    <property type="match status" value="1"/>
</dbReference>
<keyword evidence="13" id="KW-0511">Multifunctional enzyme</keyword>
<feature type="binding site" evidence="18">
    <location>
        <position position="156"/>
    </location>
    <ligand>
        <name>K(+)</name>
        <dbReference type="ChEBI" id="CHEBI:29103"/>
    </ligand>
</feature>
<dbReference type="Gene3D" id="3.40.50.10260">
    <property type="entry name" value="YjeF N-terminal domain"/>
    <property type="match status" value="1"/>
</dbReference>
<reference evidence="23 24" key="1">
    <citation type="journal article" date="2021" name="Sci. Rep.">
        <title>The distribution of antibiotic resistance genes in chicken gut microbiota commensals.</title>
        <authorList>
            <person name="Juricova H."/>
            <person name="Matiasovicova J."/>
            <person name="Kubasova T."/>
            <person name="Cejkova D."/>
            <person name="Rychlik I."/>
        </authorList>
    </citation>
    <scope>NUCLEOTIDE SEQUENCE [LARGE SCALE GENOMIC DNA]</scope>
    <source>
        <strain evidence="23 24">An562</strain>
    </source>
</reference>
<evidence type="ECO:0000256" key="1">
    <source>
        <dbReference type="ARBA" id="ARBA00000013"/>
    </source>
</evidence>
<dbReference type="EC" id="4.2.1.136" evidence="19"/>
<dbReference type="EMBL" id="JACJKX010000004">
    <property type="protein sequence ID" value="MBM6928323.1"/>
    <property type="molecule type" value="Genomic_DNA"/>
</dbReference>
<keyword evidence="7 17" id="KW-0067">ATP-binding</keyword>
<evidence type="ECO:0000256" key="6">
    <source>
        <dbReference type="ARBA" id="ARBA00022741"/>
    </source>
</evidence>
<comment type="similarity">
    <text evidence="18">Belongs to the NnrE/AIBP family.</text>
</comment>
<comment type="similarity">
    <text evidence="17">Belongs to the NnrD/CARKD family.</text>
</comment>
<comment type="function">
    <text evidence="17">Catalyzes the dehydration of the S-form of NAD(P)HX at the expense of ADP, which is converted to AMP. Together with NAD(P)HX epimerase, which catalyzes the epimerization of the S- and R-forms, the enzyme allows the repair of both epimers of NAD(P)HX, a damaged form of NAD(P)H that is a result of enzymatic or heat-dependent hydration.</text>
</comment>
<protein>
    <recommendedName>
        <fullName evidence="19">Bifunctional NAD(P)H-hydrate repair enzyme</fullName>
    </recommendedName>
    <alternativeName>
        <fullName evidence="19">Nicotinamide nucleotide repair protein</fullName>
    </alternativeName>
    <domain>
        <recommendedName>
            <fullName evidence="19">ADP-dependent (S)-NAD(P)H-hydrate dehydratase</fullName>
            <ecNumber evidence="19">4.2.1.136</ecNumber>
        </recommendedName>
        <alternativeName>
            <fullName evidence="19">ADP-dependent NAD(P)HX dehydratase</fullName>
        </alternativeName>
    </domain>
    <domain>
        <recommendedName>
            <fullName evidence="19">NAD(P)H-hydrate epimerase</fullName>
            <ecNumber evidence="19">5.1.99.6</ecNumber>
        </recommendedName>
    </domain>
</protein>
<dbReference type="Pfam" id="PF03853">
    <property type="entry name" value="YjeF_N"/>
    <property type="match status" value="1"/>
</dbReference>
<evidence type="ECO:0000256" key="5">
    <source>
        <dbReference type="ARBA" id="ARBA00022723"/>
    </source>
</evidence>
<evidence type="ECO:0000256" key="14">
    <source>
        <dbReference type="ARBA" id="ARBA00025153"/>
    </source>
</evidence>
<comment type="catalytic activity">
    <reaction evidence="16 17 19">
        <text>(6S)-NADPHX + ADP = AMP + phosphate + NADPH + H(+)</text>
        <dbReference type="Rhea" id="RHEA:32235"/>
        <dbReference type="ChEBI" id="CHEBI:15378"/>
        <dbReference type="ChEBI" id="CHEBI:43474"/>
        <dbReference type="ChEBI" id="CHEBI:57783"/>
        <dbReference type="ChEBI" id="CHEBI:64076"/>
        <dbReference type="ChEBI" id="CHEBI:456215"/>
        <dbReference type="ChEBI" id="CHEBI:456216"/>
        <dbReference type="EC" id="4.2.1.136"/>
    </reaction>
</comment>
<evidence type="ECO:0000256" key="12">
    <source>
        <dbReference type="ARBA" id="ARBA00023239"/>
    </source>
</evidence>